<dbReference type="InterPro" id="IPR004445">
    <property type="entry name" value="GltS"/>
</dbReference>
<reference evidence="2 3" key="1">
    <citation type="submission" date="2023-07" db="EMBL/GenBank/DDBJ databases">
        <title>Sequencing the genomes of 1000 actinobacteria strains.</title>
        <authorList>
            <person name="Klenk H.-P."/>
        </authorList>
    </citation>
    <scope>NUCLEOTIDE SEQUENCE [LARGE SCALE GENOMIC DNA]</scope>
    <source>
        <strain evidence="2 3">DSM 22966</strain>
    </source>
</reference>
<dbReference type="PANTHER" id="PTHR36178:SF1">
    <property type="entry name" value="SODIUM_GLUTAMATE SYMPORTER"/>
    <property type="match status" value="1"/>
</dbReference>
<feature type="transmembrane region" description="Helical" evidence="1">
    <location>
        <begin position="129"/>
        <end position="147"/>
    </location>
</feature>
<dbReference type="Proteomes" id="UP001183794">
    <property type="component" value="Unassembled WGS sequence"/>
</dbReference>
<keyword evidence="1" id="KW-0472">Membrane</keyword>
<evidence type="ECO:0000256" key="1">
    <source>
        <dbReference type="SAM" id="Phobius"/>
    </source>
</evidence>
<keyword evidence="3" id="KW-1185">Reference proteome</keyword>
<evidence type="ECO:0000313" key="3">
    <source>
        <dbReference type="Proteomes" id="UP001183794"/>
    </source>
</evidence>
<dbReference type="EMBL" id="JAVDYJ010000001">
    <property type="protein sequence ID" value="MDR7347764.1"/>
    <property type="molecule type" value="Genomic_DNA"/>
</dbReference>
<feature type="transmembrane region" description="Helical" evidence="1">
    <location>
        <begin position="159"/>
        <end position="180"/>
    </location>
</feature>
<feature type="transmembrane region" description="Helical" evidence="1">
    <location>
        <begin position="35"/>
        <end position="58"/>
    </location>
</feature>
<feature type="transmembrane region" description="Helical" evidence="1">
    <location>
        <begin position="102"/>
        <end position="123"/>
    </location>
</feature>
<gene>
    <name evidence="2" type="ORF">J2S62_002021</name>
</gene>
<organism evidence="2 3">
    <name type="scientific">Enteractinococcus fodinae</name>
    <dbReference type="NCBI Taxonomy" id="684663"/>
    <lineage>
        <taxon>Bacteria</taxon>
        <taxon>Bacillati</taxon>
        <taxon>Actinomycetota</taxon>
        <taxon>Actinomycetes</taxon>
        <taxon>Micrococcales</taxon>
        <taxon>Micrococcaceae</taxon>
    </lineage>
</organism>
<protein>
    <submittedName>
        <fullName evidence="2">ESS family glutamate:Na+ symporter</fullName>
    </submittedName>
</protein>
<feature type="transmembrane region" description="Helical" evidence="1">
    <location>
        <begin position="6"/>
        <end position="28"/>
    </location>
</feature>
<name>A0ABU2B435_9MICC</name>
<feature type="transmembrane region" description="Helical" evidence="1">
    <location>
        <begin position="64"/>
        <end position="81"/>
    </location>
</feature>
<proteinExistence type="predicted"/>
<feature type="transmembrane region" description="Helical" evidence="1">
    <location>
        <begin position="355"/>
        <end position="375"/>
    </location>
</feature>
<comment type="caution">
    <text evidence="2">The sequence shown here is derived from an EMBL/GenBank/DDBJ whole genome shotgun (WGS) entry which is preliminary data.</text>
</comment>
<sequence length="447" mass="46904">MDFTPWTILVDAGLIGLLLIIGAGLRAVIRPLQQLMIPASVLAGVLGLILGPQVLGWLPFSEHLSTYSSVLIAVVFAAVAMTDDFDVRKLNRNVGGFAAHGVLMYSLQVAIGMAVVLLVLQPLFDAPDALGVILFAGWVGGYGTAAAMGDAFADTDPEIASLAFTSATVGLIIGIVGGIIQARIAASRGHVKAFSSISMLPEAERTGVIREVNKRPSIGQHTHTGSSIESLGFQVSLVVMIAAVAYGLSLVIGHFWPTLSVPVFVLAFLTGLVVRSAMAKGRVAKYVDKPTLQSISGTATDVLIVAGIASIQPQVVADFGIELILLFVFGLVMMLFLGLWVAPRLMHDGWFERSIFTWGWSTGAVATGIAMLRVVDPKLKSNTLEDFGLAYIPVTPVEITAVTFVPPLVVAGAAWAVVGIWGVIAVAAVIVGLFIARANKREAAAVG</sequence>
<feature type="transmembrane region" description="Helical" evidence="1">
    <location>
        <begin position="259"/>
        <end position="279"/>
    </location>
</feature>
<feature type="transmembrane region" description="Helical" evidence="1">
    <location>
        <begin position="387"/>
        <end position="409"/>
    </location>
</feature>
<evidence type="ECO:0000313" key="2">
    <source>
        <dbReference type="EMBL" id="MDR7347764.1"/>
    </source>
</evidence>
<dbReference type="RefSeq" id="WP_310174342.1">
    <property type="nucleotide sequence ID" value="NZ_BAABHE010000002.1"/>
</dbReference>
<accession>A0ABU2B435</accession>
<feature type="transmembrane region" description="Helical" evidence="1">
    <location>
        <begin position="323"/>
        <end position="343"/>
    </location>
</feature>
<keyword evidence="1" id="KW-1133">Transmembrane helix</keyword>
<feature type="transmembrane region" description="Helical" evidence="1">
    <location>
        <begin position="231"/>
        <end position="252"/>
    </location>
</feature>
<feature type="transmembrane region" description="Helical" evidence="1">
    <location>
        <begin position="415"/>
        <end position="436"/>
    </location>
</feature>
<keyword evidence="1" id="KW-0812">Transmembrane</keyword>
<dbReference type="PANTHER" id="PTHR36178">
    <property type="entry name" value="SLR0625 PROTEIN"/>
    <property type="match status" value="1"/>
</dbReference>